<evidence type="ECO:0000256" key="1">
    <source>
        <dbReference type="SAM" id="Phobius"/>
    </source>
</evidence>
<accession>A0ABT2JG55</accession>
<reference evidence="3 4" key="1">
    <citation type="submission" date="2021-02" db="EMBL/GenBank/DDBJ databases">
        <title>Actinophytocola xerophila sp. nov., isolated from soil of cotton cropping field.</title>
        <authorList>
            <person name="Huang R."/>
            <person name="Chen X."/>
            <person name="Ge X."/>
            <person name="Liu W."/>
        </authorList>
    </citation>
    <scope>NUCLEOTIDE SEQUENCE [LARGE SCALE GENOMIC DNA]</scope>
    <source>
        <strain evidence="3 4">S1-96</strain>
    </source>
</reference>
<organism evidence="3 4">
    <name type="scientific">Actinophytocola gossypii</name>
    <dbReference type="NCBI Taxonomy" id="2812003"/>
    <lineage>
        <taxon>Bacteria</taxon>
        <taxon>Bacillati</taxon>
        <taxon>Actinomycetota</taxon>
        <taxon>Actinomycetes</taxon>
        <taxon>Pseudonocardiales</taxon>
        <taxon>Pseudonocardiaceae</taxon>
    </lineage>
</organism>
<feature type="transmembrane region" description="Helical" evidence="1">
    <location>
        <begin position="62"/>
        <end position="89"/>
    </location>
</feature>
<evidence type="ECO:0000313" key="3">
    <source>
        <dbReference type="EMBL" id="MCT2586853.1"/>
    </source>
</evidence>
<feature type="transmembrane region" description="Helical" evidence="1">
    <location>
        <begin position="12"/>
        <end position="31"/>
    </location>
</feature>
<dbReference type="EMBL" id="JAFFZE010000022">
    <property type="protein sequence ID" value="MCT2586853.1"/>
    <property type="molecule type" value="Genomic_DNA"/>
</dbReference>
<name>A0ABT2JG55_9PSEU</name>
<dbReference type="RefSeq" id="WP_260194718.1">
    <property type="nucleotide sequence ID" value="NZ_JAFFZE010000022.1"/>
</dbReference>
<keyword evidence="1" id="KW-0472">Membrane</keyword>
<feature type="transmembrane region" description="Helical" evidence="1">
    <location>
        <begin position="134"/>
        <end position="154"/>
    </location>
</feature>
<feature type="domain" description="VanZ-like" evidence="2">
    <location>
        <begin position="46"/>
        <end position="149"/>
    </location>
</feature>
<feature type="transmembrane region" description="Helical" evidence="1">
    <location>
        <begin position="38"/>
        <end position="56"/>
    </location>
</feature>
<protein>
    <submittedName>
        <fullName evidence="3">VanZ family protein</fullName>
    </submittedName>
</protein>
<dbReference type="InterPro" id="IPR006976">
    <property type="entry name" value="VanZ-like"/>
</dbReference>
<proteinExistence type="predicted"/>
<keyword evidence="1" id="KW-1133">Transmembrane helix</keyword>
<dbReference type="Pfam" id="PF04892">
    <property type="entry name" value="VanZ"/>
    <property type="match status" value="1"/>
</dbReference>
<evidence type="ECO:0000259" key="2">
    <source>
        <dbReference type="Pfam" id="PF04892"/>
    </source>
</evidence>
<gene>
    <name evidence="3" type="ORF">JT362_27400</name>
</gene>
<evidence type="ECO:0000313" key="4">
    <source>
        <dbReference type="Proteomes" id="UP001156441"/>
    </source>
</evidence>
<keyword evidence="4" id="KW-1185">Reference proteome</keyword>
<dbReference type="Proteomes" id="UP001156441">
    <property type="component" value="Unassembled WGS sequence"/>
</dbReference>
<comment type="caution">
    <text evidence="3">The sequence shown here is derived from an EMBL/GenBank/DDBJ whole genome shotgun (WGS) entry which is preliminary data.</text>
</comment>
<sequence>MITNFLLEHSALVPVALVLVALACVGVGLAVRRSGGRVRWLLAGVSLLPVVALTLVPTPGRVFSVCAVQFSVPTLGSVELLANVALFVPPVYFTTLATARPLLTLALATTLSAAIEALQALLPTIGRACDTNDWAMNTAGSVIAVLLARATLALTRRRSRDPRSDTV</sequence>
<feature type="transmembrane region" description="Helical" evidence="1">
    <location>
        <begin position="101"/>
        <end position="122"/>
    </location>
</feature>
<keyword evidence="1" id="KW-0812">Transmembrane</keyword>